<keyword evidence="4" id="KW-0540">Nuclease</keyword>
<dbReference type="PANTHER" id="PTHR13966">
    <property type="entry name" value="ENDONUCLEASE RELATED"/>
    <property type="match status" value="1"/>
</dbReference>
<dbReference type="Pfam" id="PF01223">
    <property type="entry name" value="Endonuclease_NS"/>
    <property type="match status" value="1"/>
</dbReference>
<reference evidence="4 5" key="1">
    <citation type="submission" date="2022-06" db="EMBL/GenBank/DDBJ databases">
        <title>A taxonomic note on the genus Prevotella: Description of four novel genera and emended description of the genera Hallella and Xylanibacter.</title>
        <authorList>
            <person name="Hitch T.C.A."/>
        </authorList>
    </citation>
    <scope>NUCLEOTIDE SEQUENCE [LARGE SCALE GENOMIC DNA]</scope>
    <source>
        <strain evidence="4 5">DSM 100619</strain>
    </source>
</reference>
<dbReference type="SMART" id="SM00892">
    <property type="entry name" value="Endonuclease_NS"/>
    <property type="match status" value="1"/>
</dbReference>
<sequence length="297" mass="32835">MKLLRYSAFCGLLVALSLLSGTSCAHKGGHLPMAGPVLAEEKQTPSDGTVHNSGRQAGLAPVLSGHSAKVTGLEIPAPLKNTPERILRRTGFVESYNSATRIPSWVAWHLTTAHTDGPVQRKDYDYMDDGSVPDPKEYSEDYRHSGWTHGHMCPAGDNKWSAKAMADCFLVTNMCPQAAGLNSGLWNTIEKRCREWAQKYGDVYIVCGPVLLRGQHQTIGRNRVVVPEAFFKVVLCMRGTPKAIGFICRNQSAKGRKPVEFVNTVDEVERITGIDFFPALPDRIEKEVESHCDLNNW</sequence>
<dbReference type="Proteomes" id="UP001204015">
    <property type="component" value="Unassembled WGS sequence"/>
</dbReference>
<dbReference type="RefSeq" id="WP_252761201.1">
    <property type="nucleotide sequence ID" value="NZ_JAMXLY010000030.1"/>
</dbReference>
<keyword evidence="1" id="KW-0732">Signal</keyword>
<dbReference type="InterPro" id="IPR040255">
    <property type="entry name" value="Non-specific_endonuclease"/>
</dbReference>
<proteinExistence type="predicted"/>
<evidence type="ECO:0000256" key="1">
    <source>
        <dbReference type="SAM" id="SignalP"/>
    </source>
</evidence>
<dbReference type="GO" id="GO:0004519">
    <property type="term" value="F:endonuclease activity"/>
    <property type="evidence" value="ECO:0007669"/>
    <property type="project" value="UniProtKB-KW"/>
</dbReference>
<gene>
    <name evidence="4" type="ORF">NG821_08345</name>
</gene>
<evidence type="ECO:0000259" key="3">
    <source>
        <dbReference type="SMART" id="SM00892"/>
    </source>
</evidence>
<dbReference type="InterPro" id="IPR044929">
    <property type="entry name" value="DNA/RNA_non-sp_Endonuclease_sf"/>
</dbReference>
<dbReference type="Gene3D" id="3.40.570.10">
    <property type="entry name" value="Extracellular Endonuclease, subunit A"/>
    <property type="match status" value="1"/>
</dbReference>
<keyword evidence="4" id="KW-0378">Hydrolase</keyword>
<dbReference type="InterPro" id="IPR044925">
    <property type="entry name" value="His-Me_finger_sf"/>
</dbReference>
<dbReference type="InterPro" id="IPR020821">
    <property type="entry name" value="ENPP1-3/EXOG-like_nuc-like"/>
</dbReference>
<accession>A0ABT1BXP7</accession>
<dbReference type="PANTHER" id="PTHR13966:SF5">
    <property type="entry name" value="ENDONUCLEASE G, MITOCHONDRIAL"/>
    <property type="match status" value="1"/>
</dbReference>
<feature type="signal peptide" evidence="1">
    <location>
        <begin position="1"/>
        <end position="25"/>
    </location>
</feature>
<keyword evidence="5" id="KW-1185">Reference proteome</keyword>
<dbReference type="PROSITE" id="PS51257">
    <property type="entry name" value="PROKAR_LIPOPROTEIN"/>
    <property type="match status" value="1"/>
</dbReference>
<dbReference type="CDD" id="cd00091">
    <property type="entry name" value="NUC"/>
    <property type="match status" value="1"/>
</dbReference>
<feature type="domain" description="ENPP1-3/EXOG-like endonuclease/phosphodiesterase" evidence="2">
    <location>
        <begin position="89"/>
        <end position="283"/>
    </location>
</feature>
<feature type="chain" id="PRO_5046784747" evidence="1">
    <location>
        <begin position="26"/>
        <end position="297"/>
    </location>
</feature>
<evidence type="ECO:0000313" key="4">
    <source>
        <dbReference type="EMBL" id="MCO6025845.1"/>
    </source>
</evidence>
<protein>
    <submittedName>
        <fullName evidence="4">DNA/RNA non-specific endonuclease</fullName>
    </submittedName>
</protein>
<keyword evidence="4" id="KW-0255">Endonuclease</keyword>
<feature type="domain" description="DNA/RNA non-specific endonuclease/pyrophosphatase/phosphodiesterase" evidence="3">
    <location>
        <begin position="88"/>
        <end position="283"/>
    </location>
</feature>
<dbReference type="InterPro" id="IPR001604">
    <property type="entry name" value="Endo_G_ENPP1-like_dom"/>
</dbReference>
<dbReference type="EMBL" id="JAMXLY010000030">
    <property type="protein sequence ID" value="MCO6025845.1"/>
    <property type="molecule type" value="Genomic_DNA"/>
</dbReference>
<organism evidence="4 5">
    <name type="scientific">Segatella cerevisiae</name>
    <dbReference type="NCBI Taxonomy" id="2053716"/>
    <lineage>
        <taxon>Bacteria</taxon>
        <taxon>Pseudomonadati</taxon>
        <taxon>Bacteroidota</taxon>
        <taxon>Bacteroidia</taxon>
        <taxon>Bacteroidales</taxon>
        <taxon>Prevotellaceae</taxon>
        <taxon>Segatella</taxon>
    </lineage>
</organism>
<dbReference type="SMART" id="SM00477">
    <property type="entry name" value="NUC"/>
    <property type="match status" value="1"/>
</dbReference>
<name>A0ABT1BXP7_9BACT</name>
<dbReference type="SUPFAM" id="SSF54060">
    <property type="entry name" value="His-Me finger endonucleases"/>
    <property type="match status" value="1"/>
</dbReference>
<evidence type="ECO:0000259" key="2">
    <source>
        <dbReference type="SMART" id="SM00477"/>
    </source>
</evidence>
<evidence type="ECO:0000313" key="5">
    <source>
        <dbReference type="Proteomes" id="UP001204015"/>
    </source>
</evidence>
<comment type="caution">
    <text evidence="4">The sequence shown here is derived from an EMBL/GenBank/DDBJ whole genome shotgun (WGS) entry which is preliminary data.</text>
</comment>